<proteinExistence type="predicted"/>
<dbReference type="AlphaFoldDB" id="T1ERQ5"/>
<feature type="region of interest" description="Disordered" evidence="1">
    <location>
        <begin position="71"/>
        <end position="96"/>
    </location>
</feature>
<dbReference type="EnsemblMetazoa" id="HelroT161629">
    <property type="protein sequence ID" value="HelroP161629"/>
    <property type="gene ID" value="HelroG161629"/>
</dbReference>
<reference evidence="2 4" key="2">
    <citation type="journal article" date="2013" name="Nature">
        <title>Insights into bilaterian evolution from three spiralian genomes.</title>
        <authorList>
            <person name="Simakov O."/>
            <person name="Marletaz F."/>
            <person name="Cho S.J."/>
            <person name="Edsinger-Gonzales E."/>
            <person name="Havlak P."/>
            <person name="Hellsten U."/>
            <person name="Kuo D.H."/>
            <person name="Larsson T."/>
            <person name="Lv J."/>
            <person name="Arendt D."/>
            <person name="Savage R."/>
            <person name="Osoegawa K."/>
            <person name="de Jong P."/>
            <person name="Grimwood J."/>
            <person name="Chapman J.A."/>
            <person name="Shapiro H."/>
            <person name="Aerts A."/>
            <person name="Otillar R.P."/>
            <person name="Terry A.Y."/>
            <person name="Boore J.L."/>
            <person name="Grigoriev I.V."/>
            <person name="Lindberg D.R."/>
            <person name="Seaver E.C."/>
            <person name="Weisblat D.A."/>
            <person name="Putnam N.H."/>
            <person name="Rokhsar D.S."/>
        </authorList>
    </citation>
    <scope>NUCLEOTIDE SEQUENCE</scope>
</reference>
<dbReference type="OrthoDB" id="8958253at2759"/>
<name>T1ERQ5_HELRO</name>
<evidence type="ECO:0008006" key="5">
    <source>
        <dbReference type="Google" id="ProtNLM"/>
    </source>
</evidence>
<accession>T1ERQ5</accession>
<dbReference type="Proteomes" id="UP000015101">
    <property type="component" value="Unassembled WGS sequence"/>
</dbReference>
<feature type="compositionally biased region" description="Basic and acidic residues" evidence="1">
    <location>
        <begin position="82"/>
        <end position="91"/>
    </location>
</feature>
<feature type="compositionally biased region" description="Polar residues" evidence="1">
    <location>
        <begin position="71"/>
        <end position="80"/>
    </location>
</feature>
<dbReference type="eggNOG" id="ENOG502TKNF">
    <property type="taxonomic scope" value="Eukaryota"/>
</dbReference>
<dbReference type="EMBL" id="KB096742">
    <property type="protein sequence ID" value="ESO02369.1"/>
    <property type="molecule type" value="Genomic_DNA"/>
</dbReference>
<dbReference type="KEGG" id="hro:HELRODRAFT_161629"/>
<dbReference type="HOGENOM" id="CLU_687490_0_0_1"/>
<evidence type="ECO:0000313" key="2">
    <source>
        <dbReference type="EMBL" id="ESO02369.1"/>
    </source>
</evidence>
<reference evidence="3" key="3">
    <citation type="submission" date="2015-06" db="UniProtKB">
        <authorList>
            <consortium name="EnsemblMetazoa"/>
        </authorList>
    </citation>
    <scope>IDENTIFICATION</scope>
</reference>
<organism evidence="3 4">
    <name type="scientific">Helobdella robusta</name>
    <name type="common">Californian leech</name>
    <dbReference type="NCBI Taxonomy" id="6412"/>
    <lineage>
        <taxon>Eukaryota</taxon>
        <taxon>Metazoa</taxon>
        <taxon>Spiralia</taxon>
        <taxon>Lophotrochozoa</taxon>
        <taxon>Annelida</taxon>
        <taxon>Clitellata</taxon>
        <taxon>Hirudinea</taxon>
        <taxon>Rhynchobdellida</taxon>
        <taxon>Glossiphoniidae</taxon>
        <taxon>Helobdella</taxon>
    </lineage>
</organism>
<keyword evidence="4" id="KW-1185">Reference proteome</keyword>
<dbReference type="CTD" id="20199255"/>
<evidence type="ECO:0000256" key="1">
    <source>
        <dbReference type="SAM" id="MobiDB-lite"/>
    </source>
</evidence>
<feature type="region of interest" description="Disordered" evidence="1">
    <location>
        <begin position="280"/>
        <end position="303"/>
    </location>
</feature>
<evidence type="ECO:0000313" key="4">
    <source>
        <dbReference type="Proteomes" id="UP000015101"/>
    </source>
</evidence>
<dbReference type="InParanoid" id="T1ERQ5"/>
<protein>
    <recommendedName>
        <fullName evidence="5">BED-type domain-containing protein</fullName>
    </recommendedName>
</protein>
<gene>
    <name evidence="3" type="primary">20199255</name>
    <name evidence="2" type="ORF">HELRODRAFT_161629</name>
</gene>
<dbReference type="GeneID" id="20199255"/>
<sequence length="401" mass="44905">MKTGRKRASSVWDYFTYDDKLNKSKCSALNSKDETCVFSLAGKNPSNLKTHLRSRHPASYAVVEKCKTDNNGKTTLSSEKPASGDEEKSTENLETQSKYKQPSSCFVVVKCEEEKNRKMAIPNEERASVGADMKQCKTCGKTMLARNLNRHIQTCSGTPIGPLAQDKDLLAFGRSLAYQDETNDKWLRKMVEAFPQIPKEDIWKGFVVARAAMSELSVRLIPGLEIPGLRGSVPSREKYVTDARRVADQFAVFRTDMNDWYATINPPKDQTTSVQYNSLSEPLTNTGTVSENNQENEPDSASQDKINLEVQSVIIGELIETNQDPILNTICEQVPVYEVKPDITQLPSYHSSSLTPTVWLNESIKNANHNSETSSLGKRKLPESLISGELVVYCEKYKKEL</sequence>
<dbReference type="EMBL" id="AMQM01000864">
    <property type="status" value="NOT_ANNOTATED_CDS"/>
    <property type="molecule type" value="Genomic_DNA"/>
</dbReference>
<reference evidence="4" key="1">
    <citation type="submission" date="2012-12" db="EMBL/GenBank/DDBJ databases">
        <authorList>
            <person name="Hellsten U."/>
            <person name="Grimwood J."/>
            <person name="Chapman J.A."/>
            <person name="Shapiro H."/>
            <person name="Aerts A."/>
            <person name="Otillar R.P."/>
            <person name="Terry A.Y."/>
            <person name="Boore J.L."/>
            <person name="Simakov O."/>
            <person name="Marletaz F."/>
            <person name="Cho S.-J."/>
            <person name="Edsinger-Gonzales E."/>
            <person name="Havlak P."/>
            <person name="Kuo D.-H."/>
            <person name="Larsson T."/>
            <person name="Lv J."/>
            <person name="Arendt D."/>
            <person name="Savage R."/>
            <person name="Osoegawa K."/>
            <person name="de Jong P."/>
            <person name="Lindberg D.R."/>
            <person name="Seaver E.C."/>
            <person name="Weisblat D.A."/>
            <person name="Putnam N.H."/>
            <person name="Grigoriev I.V."/>
            <person name="Rokhsar D.S."/>
        </authorList>
    </citation>
    <scope>NUCLEOTIDE SEQUENCE</scope>
</reference>
<evidence type="ECO:0000313" key="3">
    <source>
        <dbReference type="EnsemblMetazoa" id="HelroP161629"/>
    </source>
</evidence>
<dbReference type="RefSeq" id="XP_009019777.1">
    <property type="nucleotide sequence ID" value="XM_009021529.1"/>
</dbReference>